<keyword evidence="2" id="KW-0963">Cytoplasm</keyword>
<dbReference type="GO" id="GO:0005737">
    <property type="term" value="C:cytoplasm"/>
    <property type="evidence" value="ECO:0007669"/>
    <property type="project" value="UniProtKB-SubCell"/>
</dbReference>
<dbReference type="InterPro" id="IPR036872">
    <property type="entry name" value="CH_dom_sf"/>
</dbReference>
<dbReference type="InterPro" id="IPR001715">
    <property type="entry name" value="CH_dom"/>
</dbReference>
<dbReference type="CDD" id="cd21223">
    <property type="entry name" value="CH_ASPM_rpt1"/>
    <property type="match status" value="1"/>
</dbReference>
<dbReference type="InterPro" id="IPR000048">
    <property type="entry name" value="IQ_motif_EF-hand-BS"/>
</dbReference>
<dbReference type="InterPro" id="IPR027417">
    <property type="entry name" value="P-loop_NTPase"/>
</dbReference>
<dbReference type="Pfam" id="PF00612">
    <property type="entry name" value="IQ"/>
    <property type="match status" value="6"/>
</dbReference>
<dbReference type="InterPro" id="IPR051185">
    <property type="entry name" value="ASPM"/>
</dbReference>
<protein>
    <recommendedName>
        <fullName evidence="5">Calponin-homology (CH) domain-containing protein</fullName>
    </recommendedName>
</protein>
<gene>
    <name evidence="6" type="ORF">L1049_010192</name>
</gene>
<evidence type="ECO:0000259" key="5">
    <source>
        <dbReference type="PROSITE" id="PS50021"/>
    </source>
</evidence>
<feature type="domain" description="Calponin-homology (CH)" evidence="5">
    <location>
        <begin position="207"/>
        <end position="329"/>
    </location>
</feature>
<dbReference type="Gene3D" id="1.20.5.190">
    <property type="match status" value="6"/>
</dbReference>
<evidence type="ECO:0000313" key="6">
    <source>
        <dbReference type="EMBL" id="KAK9267758.1"/>
    </source>
</evidence>
<dbReference type="PANTHER" id="PTHR22706">
    <property type="entry name" value="ASSEMBLY FACTOR FOR SPINDLE MICROTUBULES"/>
    <property type="match status" value="1"/>
</dbReference>
<organism evidence="6 7">
    <name type="scientific">Liquidambar formosana</name>
    <name type="common">Formosan gum</name>
    <dbReference type="NCBI Taxonomy" id="63359"/>
    <lineage>
        <taxon>Eukaryota</taxon>
        <taxon>Viridiplantae</taxon>
        <taxon>Streptophyta</taxon>
        <taxon>Embryophyta</taxon>
        <taxon>Tracheophyta</taxon>
        <taxon>Spermatophyta</taxon>
        <taxon>Magnoliopsida</taxon>
        <taxon>eudicotyledons</taxon>
        <taxon>Gunneridae</taxon>
        <taxon>Pentapetalae</taxon>
        <taxon>Saxifragales</taxon>
        <taxon>Altingiaceae</taxon>
        <taxon>Liquidambar</taxon>
    </lineage>
</organism>
<evidence type="ECO:0000256" key="3">
    <source>
        <dbReference type="ARBA" id="ARBA00022737"/>
    </source>
</evidence>
<evidence type="ECO:0000256" key="2">
    <source>
        <dbReference type="ARBA" id="ARBA00022490"/>
    </source>
</evidence>
<dbReference type="PROSITE" id="PS50096">
    <property type="entry name" value="IQ"/>
    <property type="match status" value="5"/>
</dbReference>
<dbReference type="GO" id="GO:0005516">
    <property type="term" value="F:calmodulin binding"/>
    <property type="evidence" value="ECO:0007669"/>
    <property type="project" value="UniProtKB-KW"/>
</dbReference>
<reference evidence="6 7" key="1">
    <citation type="journal article" date="2024" name="Plant J.">
        <title>Genome sequences and population genomics reveal climatic adaptation and genomic divergence between two closely related sweetgum species.</title>
        <authorList>
            <person name="Xu W.Q."/>
            <person name="Ren C.Q."/>
            <person name="Zhang X.Y."/>
            <person name="Comes H.P."/>
            <person name="Liu X.H."/>
            <person name="Li Y.G."/>
            <person name="Kettle C.J."/>
            <person name="Jalonen R."/>
            <person name="Gaisberger H."/>
            <person name="Ma Y.Z."/>
            <person name="Qiu Y.X."/>
        </authorList>
    </citation>
    <scope>NUCLEOTIDE SEQUENCE [LARGE SCALE GENOMIC DNA]</scope>
    <source>
        <strain evidence="6">Hangzhou</strain>
    </source>
</reference>
<dbReference type="GO" id="GO:0051295">
    <property type="term" value="P:establishment of meiotic spindle localization"/>
    <property type="evidence" value="ECO:0007669"/>
    <property type="project" value="TreeGrafter"/>
</dbReference>
<dbReference type="PROSITE" id="PS50021">
    <property type="entry name" value="CH"/>
    <property type="match status" value="1"/>
</dbReference>
<dbReference type="Proteomes" id="UP001415857">
    <property type="component" value="Unassembled WGS sequence"/>
</dbReference>
<keyword evidence="3" id="KW-0677">Repeat</keyword>
<sequence length="1088" mass="125268">MFSALRCSLQEVCSFDDLKQRMRVYLSLASCKEIFNVMTQVTKNIDEGRLKMKAHCPIVTDVGMKEKAMRILMCYNPVWLRIGLYIIFGGDSLFSNGDVNAEQEIGLLNMIIEKQFFSHAGLAKAYAYNKNVEGLYRPGYFEALGNVILKRFLLLVLILDRAKSQSSLPLKHGIDGVDGGSPSLFTFRSTIKSSRQVIHDFLSSDVMHGEGNLLAHLVIVGYKVSYQQNPLIEYDFRVTDLFENLQDGVRLCRATQLLLHDSSILMKWVVPSDTVKKNLVNCGIALECLRQAGVPLYDEDGTMIVGEDIAHGDKELTLSLLWNMFVHLQLPLLINKALLFEEISKIRGFDADFPMNTTSTLLEMLLNWIQAICEKYDFKIDNFTSLVDGRGMWCLLDYYFRKELHCCSSYKNPNESSGKESIVSTVDNTNAVHNFILSQKLTMLLGNFPEVSVLQISDILEHNGPCNDRSVVILLVFLSSLLIVKKNTDQLNFHKFLGCNCQSPDRKHSVMGRWFLSSKATVNLEEADRCSEDTAGKFKAIQAWWREMAERNYKCDTKPDGSPWQCFSTSKHSIAIQRENAAKVVQSHFRRYIEYRNYIKIKNAVSFLQTVIRAWLAVRPKSAFTKFNSFGVQEISCERWKQSEMFGRYIIFMVDRHGFAKLKRSALLIQQAARTWISRRQQGGVMLTRDISAFNLVNAAIILQQCIRGWSARSSYIHRVVEREKAVQMCQEKEVNEFQIKAAVKIQLAWKNFLICNSLRNQHLAATKIQSHFRGWLLRRCFVNQKQVIIKIQRNFRRLRCWRALQQYKIATRSAIIIQSHARRWFAQREACRHRYFIVIIQSHCRGWLVRRNLLFQREAVIKIQSALRCQKCWKEFHCYRHASIQIQRFVRGQITQSRILGASCCLAATSNGCILQTSSGFYESFGLKILLHSVLKLQRWWRDVLLAKSRTKSAIIIQSHIRGWIARRKATRERHRIVVIQSYWKGCLARKESRGQLLDLRLRVQQSATNVDDSMRLINRLLVALSELLSMKSVSGILHTCATLDYESAMHQCANKKIPYSCLESNLLAPLVDFGIGSEKFAMVRVR</sequence>
<comment type="caution">
    <text evidence="6">The sequence shown here is derived from an EMBL/GenBank/DDBJ whole genome shotgun (WGS) entry which is preliminary data.</text>
</comment>
<dbReference type="PANTHER" id="PTHR22706:SF1">
    <property type="entry name" value="ASSEMBLY FACTOR FOR SPINDLE MICROTUBULES"/>
    <property type="match status" value="1"/>
</dbReference>
<evidence type="ECO:0000256" key="1">
    <source>
        <dbReference type="ARBA" id="ARBA00004496"/>
    </source>
</evidence>
<name>A0AAP0N814_LIQFO</name>
<proteinExistence type="predicted"/>
<dbReference type="AlphaFoldDB" id="A0AAP0N814"/>
<dbReference type="Gene3D" id="1.10.418.10">
    <property type="entry name" value="Calponin-like domain"/>
    <property type="match status" value="1"/>
</dbReference>
<accession>A0AAP0N814</accession>
<evidence type="ECO:0000313" key="7">
    <source>
        <dbReference type="Proteomes" id="UP001415857"/>
    </source>
</evidence>
<dbReference type="EMBL" id="JBBPBK010000016">
    <property type="protein sequence ID" value="KAK9267758.1"/>
    <property type="molecule type" value="Genomic_DNA"/>
</dbReference>
<keyword evidence="7" id="KW-1185">Reference proteome</keyword>
<evidence type="ECO:0000256" key="4">
    <source>
        <dbReference type="ARBA" id="ARBA00022860"/>
    </source>
</evidence>
<dbReference type="GO" id="GO:0007051">
    <property type="term" value="P:spindle organization"/>
    <property type="evidence" value="ECO:0007669"/>
    <property type="project" value="TreeGrafter"/>
</dbReference>
<dbReference type="Pfam" id="PF00307">
    <property type="entry name" value="CH"/>
    <property type="match status" value="1"/>
</dbReference>
<dbReference type="SMART" id="SM00015">
    <property type="entry name" value="IQ"/>
    <property type="match status" value="12"/>
</dbReference>
<dbReference type="GO" id="GO:0000278">
    <property type="term" value="P:mitotic cell cycle"/>
    <property type="evidence" value="ECO:0007669"/>
    <property type="project" value="TreeGrafter"/>
</dbReference>
<dbReference type="GO" id="GO:0000922">
    <property type="term" value="C:spindle pole"/>
    <property type="evidence" value="ECO:0007669"/>
    <property type="project" value="TreeGrafter"/>
</dbReference>
<dbReference type="SUPFAM" id="SSF52540">
    <property type="entry name" value="P-loop containing nucleoside triphosphate hydrolases"/>
    <property type="match status" value="3"/>
</dbReference>
<keyword evidence="4" id="KW-0112">Calmodulin-binding</keyword>
<comment type="subcellular location">
    <subcellularLocation>
        <location evidence="1">Cytoplasm</location>
    </subcellularLocation>
</comment>
<dbReference type="SUPFAM" id="SSF47576">
    <property type="entry name" value="Calponin-homology domain, CH-domain"/>
    <property type="match status" value="1"/>
</dbReference>